<proteinExistence type="predicted"/>
<dbReference type="AlphaFoldDB" id="A0A8S4PUA9"/>
<comment type="caution">
    <text evidence="1">The sequence shown here is derived from an EMBL/GenBank/DDBJ whole genome shotgun (WGS) entry which is preliminary data.</text>
</comment>
<accession>A0A8S4PUA9</accession>
<reference evidence="1" key="1">
    <citation type="submission" date="2022-03" db="EMBL/GenBank/DDBJ databases">
        <authorList>
            <person name="Martin C."/>
        </authorList>
    </citation>
    <scope>NUCLEOTIDE SEQUENCE</scope>
</reference>
<name>A0A8S4PUA9_OWEFU</name>
<sequence>MNIAIAKHAHLHGNSQTARKFNFFCISAKLNSRQYAKNGKIAKLSSAKLTQSTVYRALYALILLKEIDEARWATLSSSSPSAQYYVTTTSGDILLLSPTFFVDIVRLFSSWCLTVGRKN</sequence>
<gene>
    <name evidence="1" type="ORF">OFUS_LOCUS21866</name>
</gene>
<protein>
    <submittedName>
        <fullName evidence="1">Uncharacterized protein</fullName>
    </submittedName>
</protein>
<keyword evidence="2" id="KW-1185">Reference proteome</keyword>
<dbReference type="Proteomes" id="UP000749559">
    <property type="component" value="Unassembled WGS sequence"/>
</dbReference>
<organism evidence="1 2">
    <name type="scientific">Owenia fusiformis</name>
    <name type="common">Polychaete worm</name>
    <dbReference type="NCBI Taxonomy" id="6347"/>
    <lineage>
        <taxon>Eukaryota</taxon>
        <taxon>Metazoa</taxon>
        <taxon>Spiralia</taxon>
        <taxon>Lophotrochozoa</taxon>
        <taxon>Annelida</taxon>
        <taxon>Polychaeta</taxon>
        <taxon>Sedentaria</taxon>
        <taxon>Canalipalpata</taxon>
        <taxon>Sabellida</taxon>
        <taxon>Oweniida</taxon>
        <taxon>Oweniidae</taxon>
        <taxon>Owenia</taxon>
    </lineage>
</organism>
<dbReference type="EMBL" id="CAIIXF020000010">
    <property type="protein sequence ID" value="CAH1797611.1"/>
    <property type="molecule type" value="Genomic_DNA"/>
</dbReference>
<evidence type="ECO:0000313" key="2">
    <source>
        <dbReference type="Proteomes" id="UP000749559"/>
    </source>
</evidence>
<evidence type="ECO:0000313" key="1">
    <source>
        <dbReference type="EMBL" id="CAH1797611.1"/>
    </source>
</evidence>